<evidence type="ECO:0000313" key="3">
    <source>
        <dbReference type="Proteomes" id="UP000321362"/>
    </source>
</evidence>
<dbReference type="AlphaFoldDB" id="A0A5B8W3Y7"/>
<organism evidence="2 3">
    <name type="scientific">Mucilaginibacter ginsenosidivorax</name>
    <dbReference type="NCBI Taxonomy" id="862126"/>
    <lineage>
        <taxon>Bacteria</taxon>
        <taxon>Pseudomonadati</taxon>
        <taxon>Bacteroidota</taxon>
        <taxon>Sphingobacteriia</taxon>
        <taxon>Sphingobacteriales</taxon>
        <taxon>Sphingobacteriaceae</taxon>
        <taxon>Mucilaginibacter</taxon>
    </lineage>
</organism>
<accession>A0A5B8W3Y7</accession>
<gene>
    <name evidence="2" type="ORF">FSB76_23550</name>
</gene>
<sequence>MSKNKKVGIQIKKVRGDIVHSTGRTGGITTHLDEKSKSPNIHQNEWWNTTWFQVLAFISILLTCLGYFGMQPHFGVKNVSPNYHSPKKSNTPPVLVKKDDVTNRLDTLLKVRSKKLKHKSNIYLSKTIVKPSRDTSKKQLQTPTVAVSGNGNNVNVGTNNGVVGNVIFGERHLTDDDKTKILNRIEELTKEFNIQGKKLCVFATVESNAQTFTYELKKYLAENGYNIVRGTFVEGNDGAAIRVFQSPLTNPEQIVIKVGILPQR</sequence>
<evidence type="ECO:0000256" key="1">
    <source>
        <dbReference type="SAM" id="Phobius"/>
    </source>
</evidence>
<keyword evidence="1" id="KW-1133">Transmembrane helix</keyword>
<keyword evidence="1" id="KW-0812">Transmembrane</keyword>
<feature type="transmembrane region" description="Helical" evidence="1">
    <location>
        <begin position="50"/>
        <end position="70"/>
    </location>
</feature>
<keyword evidence="1" id="KW-0472">Membrane</keyword>
<protein>
    <submittedName>
        <fullName evidence="2">Uncharacterized protein</fullName>
    </submittedName>
</protein>
<dbReference type="KEGG" id="mgk:FSB76_23550"/>
<name>A0A5B8W3Y7_9SPHI</name>
<evidence type="ECO:0000313" key="2">
    <source>
        <dbReference type="EMBL" id="QEC78780.1"/>
    </source>
</evidence>
<dbReference type="Proteomes" id="UP000321362">
    <property type="component" value="Chromosome"/>
</dbReference>
<dbReference type="EMBL" id="CP042437">
    <property type="protein sequence ID" value="QEC78780.1"/>
    <property type="molecule type" value="Genomic_DNA"/>
</dbReference>
<keyword evidence="3" id="KW-1185">Reference proteome</keyword>
<dbReference type="RefSeq" id="WP_147057747.1">
    <property type="nucleotide sequence ID" value="NZ_CP042437.1"/>
</dbReference>
<proteinExistence type="predicted"/>
<reference evidence="2 3" key="1">
    <citation type="journal article" date="2013" name="J. Microbiol.">
        <title>Mucilaginibacter ginsenosidivorax sp. nov., with ginsenoside converting activity isolated from sediment.</title>
        <authorList>
            <person name="Kim J.K."/>
            <person name="Choi T.E."/>
            <person name="Liu Q.M."/>
            <person name="Park H.Y."/>
            <person name="Yi T.H."/>
            <person name="Yoon M.H."/>
            <person name="Kim S.C."/>
            <person name="Im W.T."/>
        </authorList>
    </citation>
    <scope>NUCLEOTIDE SEQUENCE [LARGE SCALE GENOMIC DNA]</scope>
    <source>
        <strain evidence="2 3">KHI28</strain>
    </source>
</reference>